<evidence type="ECO:0000313" key="4">
    <source>
        <dbReference type="Proteomes" id="UP000319375"/>
    </source>
</evidence>
<feature type="transmembrane region" description="Helical" evidence="2">
    <location>
        <begin position="204"/>
        <end position="225"/>
    </location>
</feature>
<keyword evidence="2" id="KW-0472">Membrane</keyword>
<keyword evidence="4" id="KW-1185">Reference proteome</keyword>
<proteinExistence type="predicted"/>
<feature type="compositionally biased region" description="Low complexity" evidence="1">
    <location>
        <begin position="40"/>
        <end position="72"/>
    </location>
</feature>
<accession>A0A5C5S4T7</accession>
<reference evidence="3 4" key="1">
    <citation type="submission" date="2019-06" db="EMBL/GenBank/DDBJ databases">
        <title>Tsukamurella conjunctivitidis sp. nov., Tsukamurella assacharolytica sp. nov. and Tsukamurella sputae sp. nov. isolated from patients with conjunctivitis, bacteraemia (lymphoma) and respiratory infection (sputum) in Hong Kong.</title>
        <authorList>
            <person name="Teng J.L.L."/>
            <person name="Lee H.H."/>
            <person name="Fong J.Y.H."/>
            <person name="Fok K.M.N."/>
            <person name="Lau S.K.P."/>
            <person name="Woo P.C.Y."/>
        </authorList>
    </citation>
    <scope>NUCLEOTIDE SEQUENCE [LARGE SCALE GENOMIC DNA]</scope>
    <source>
        <strain evidence="3 4">HKU72</strain>
    </source>
</reference>
<dbReference type="Pfam" id="PF17270">
    <property type="entry name" value="DUF5336"/>
    <property type="match status" value="1"/>
</dbReference>
<comment type="caution">
    <text evidence="3">The sequence shown here is derived from an EMBL/GenBank/DDBJ whole genome shotgun (WGS) entry which is preliminary data.</text>
</comment>
<dbReference type="OrthoDB" id="4774110at2"/>
<protein>
    <submittedName>
        <fullName evidence="3">Uncharacterized protein</fullName>
    </submittedName>
</protein>
<dbReference type="EMBL" id="VIGX01000002">
    <property type="protein sequence ID" value="TWS30084.1"/>
    <property type="molecule type" value="Genomic_DNA"/>
</dbReference>
<feature type="compositionally biased region" description="Low complexity" evidence="1">
    <location>
        <begin position="303"/>
        <end position="328"/>
    </location>
</feature>
<organism evidence="3 4">
    <name type="scientific">Tsukamurella conjunctivitidis</name>
    <dbReference type="NCBI Taxonomy" id="2592068"/>
    <lineage>
        <taxon>Bacteria</taxon>
        <taxon>Bacillati</taxon>
        <taxon>Actinomycetota</taxon>
        <taxon>Actinomycetes</taxon>
        <taxon>Mycobacteriales</taxon>
        <taxon>Tsukamurellaceae</taxon>
        <taxon>Tsukamurella</taxon>
    </lineage>
</organism>
<evidence type="ECO:0000313" key="3">
    <source>
        <dbReference type="EMBL" id="TWS30084.1"/>
    </source>
</evidence>
<sequence length="368" mass="36845">MTYSGGGYGQQPGQGGYGQPDYSQQGYGQQGFGQPGQQGYGQPAQQPAPQGGYGQPAQQGYGQQPDYSQQGYGQQGYGQGYPQQQGYGQQYGGYQQAPAAPSKPLDLALVLSIATAALGVITFLLGFLTFAEREIGLGSATVSVNGFEHSALIGLTLALVAGISAGLSLVARGNTGRTPAAALALGAFVSLLFGLFTWTDLAYGFWIAFVFSLLTAAAAVVLVLVDAGIVKNPAAVAAAAESTSADATATAAPAATEAPSAPSNPAVPAAPAQQEQQAPQSQGQSQWPSYGGYQAPASSGYQAPAPSNPAGAGFPSSAPSNPGASASGDEVTTAFGQASTPSTQAFGSPAAPQHGSHSSDDENKPQGQ</sequence>
<dbReference type="Proteomes" id="UP000319375">
    <property type="component" value="Unassembled WGS sequence"/>
</dbReference>
<feature type="region of interest" description="Disordered" evidence="1">
    <location>
        <begin position="1"/>
        <end position="79"/>
    </location>
</feature>
<feature type="transmembrane region" description="Helical" evidence="2">
    <location>
        <begin position="178"/>
        <end position="198"/>
    </location>
</feature>
<feature type="compositionally biased region" description="Gly residues" evidence="1">
    <location>
        <begin position="1"/>
        <end position="18"/>
    </location>
</feature>
<feature type="compositionally biased region" description="Low complexity" evidence="1">
    <location>
        <begin position="249"/>
        <end position="289"/>
    </location>
</feature>
<dbReference type="InterPro" id="IPR035166">
    <property type="entry name" value="DUF5336"/>
</dbReference>
<feature type="region of interest" description="Disordered" evidence="1">
    <location>
        <begin position="249"/>
        <end position="368"/>
    </location>
</feature>
<keyword evidence="2" id="KW-0812">Transmembrane</keyword>
<feature type="compositionally biased region" description="Basic and acidic residues" evidence="1">
    <location>
        <begin position="357"/>
        <end position="368"/>
    </location>
</feature>
<feature type="transmembrane region" description="Helical" evidence="2">
    <location>
        <begin position="151"/>
        <end position="171"/>
    </location>
</feature>
<feature type="transmembrane region" description="Helical" evidence="2">
    <location>
        <begin position="107"/>
        <end position="131"/>
    </location>
</feature>
<keyword evidence="2" id="KW-1133">Transmembrane helix</keyword>
<feature type="compositionally biased region" description="Gly residues" evidence="1">
    <location>
        <begin position="28"/>
        <end position="39"/>
    </location>
</feature>
<evidence type="ECO:0000256" key="1">
    <source>
        <dbReference type="SAM" id="MobiDB-lite"/>
    </source>
</evidence>
<dbReference type="RefSeq" id="WP_146486116.1">
    <property type="nucleotide sequence ID" value="NZ_VIGX01000002.1"/>
</dbReference>
<evidence type="ECO:0000256" key="2">
    <source>
        <dbReference type="SAM" id="Phobius"/>
    </source>
</evidence>
<feature type="compositionally biased region" description="Polar residues" evidence="1">
    <location>
        <begin position="334"/>
        <end position="346"/>
    </location>
</feature>
<name>A0A5C5S4T7_9ACTN</name>
<gene>
    <name evidence="3" type="ORF">FK530_06090</name>
</gene>
<dbReference type="AlphaFoldDB" id="A0A5C5S4T7"/>